<gene>
    <name evidence="1" type="ORF">CLAFUR5_06652</name>
</gene>
<keyword evidence="2" id="KW-1185">Reference proteome</keyword>
<dbReference type="Proteomes" id="UP000756132">
    <property type="component" value="Chromosome 6"/>
</dbReference>
<reference evidence="1" key="2">
    <citation type="journal article" date="2022" name="Microb. Genom.">
        <title>A chromosome-scale genome assembly of the tomato pathogen Cladosporium fulvum reveals a compartmentalized genome architecture and the presence of a dispensable chromosome.</title>
        <authorList>
            <person name="Zaccaron A.Z."/>
            <person name="Chen L.H."/>
            <person name="Samaras A."/>
            <person name="Stergiopoulos I."/>
        </authorList>
    </citation>
    <scope>NUCLEOTIDE SEQUENCE</scope>
    <source>
        <strain evidence="1">Race5_Kim</strain>
    </source>
</reference>
<reference evidence="1" key="1">
    <citation type="submission" date="2021-12" db="EMBL/GenBank/DDBJ databases">
        <authorList>
            <person name="Zaccaron A."/>
            <person name="Stergiopoulos I."/>
        </authorList>
    </citation>
    <scope>NUCLEOTIDE SEQUENCE</scope>
    <source>
        <strain evidence="1">Race5_Kim</strain>
    </source>
</reference>
<dbReference type="EMBL" id="CP090168">
    <property type="protein sequence ID" value="UJO19527.1"/>
    <property type="molecule type" value="Genomic_DNA"/>
</dbReference>
<dbReference type="RefSeq" id="XP_047763893.1">
    <property type="nucleotide sequence ID" value="XM_047905800.1"/>
</dbReference>
<evidence type="ECO:0000313" key="2">
    <source>
        <dbReference type="Proteomes" id="UP000756132"/>
    </source>
</evidence>
<dbReference type="OrthoDB" id="10632045at2759"/>
<sequence>MDDDDFDDLFSEVDFLPGSSQVSLTDAAANMSFGGSVGDEAYASEDNLAAPEDTDMLDQWPEEAFEDQEPPLKLEPNAHAIAKIEAVFELMADAMLNDKNELSVTLKVRNSKAKNQHTSPDIDDRTKRICFPGKTADEAWRFGEITFVGFERHRLTFAG</sequence>
<dbReference type="AlphaFoldDB" id="A0A9Q8URB1"/>
<accession>A0A9Q8URB1</accession>
<dbReference type="KEGG" id="ffu:CLAFUR5_06652"/>
<evidence type="ECO:0000313" key="1">
    <source>
        <dbReference type="EMBL" id="UJO19527.1"/>
    </source>
</evidence>
<name>A0A9Q8URB1_PASFU</name>
<proteinExistence type="predicted"/>
<dbReference type="GeneID" id="71986530"/>
<organism evidence="1 2">
    <name type="scientific">Passalora fulva</name>
    <name type="common">Tomato leaf mold</name>
    <name type="synonym">Cladosporium fulvum</name>
    <dbReference type="NCBI Taxonomy" id="5499"/>
    <lineage>
        <taxon>Eukaryota</taxon>
        <taxon>Fungi</taxon>
        <taxon>Dikarya</taxon>
        <taxon>Ascomycota</taxon>
        <taxon>Pezizomycotina</taxon>
        <taxon>Dothideomycetes</taxon>
        <taxon>Dothideomycetidae</taxon>
        <taxon>Mycosphaerellales</taxon>
        <taxon>Mycosphaerellaceae</taxon>
        <taxon>Fulvia</taxon>
    </lineage>
</organism>
<protein>
    <submittedName>
        <fullName evidence="1">Uncharacterized protein</fullName>
    </submittedName>
</protein>